<dbReference type="PANTHER" id="PTHR19959:SF119">
    <property type="entry name" value="FUNGAL LIPASE-LIKE DOMAIN-CONTAINING PROTEIN"/>
    <property type="match status" value="1"/>
</dbReference>
<dbReference type="Gene3D" id="1.25.40.10">
    <property type="entry name" value="Tetratricopeptide repeat domain"/>
    <property type="match status" value="4"/>
</dbReference>
<feature type="region of interest" description="Disordered" evidence="1">
    <location>
        <begin position="1038"/>
        <end position="1078"/>
    </location>
</feature>
<dbReference type="Proteomes" id="UP000053246">
    <property type="component" value="Unassembled WGS sequence"/>
</dbReference>
<evidence type="ECO:0000256" key="1">
    <source>
        <dbReference type="SAM" id="MobiDB-lite"/>
    </source>
</evidence>
<dbReference type="InterPro" id="IPR019734">
    <property type="entry name" value="TPR_rpt"/>
</dbReference>
<sequence length="1078" mass="117018">MPPFSVDEFVDPPAAGLQELIRSRRQPSVLLTARRQAIGFTGRVDELAALREWQDDPIVHGVWAWHAPGGQGKTRLAQRLGRLSVVAGWRVAVAAHRDAAPADVDASPLGSPWRWLPAARRPLLVIVDYAERWPLHDLRRLLADCRARAPKVRVLLLARSVDWWPTLSAELPRLGYTGGGDGGPRPLLALADDGPGRRDLFEAACRRFAEIYQPDMPERGWPGRWQPPSILSDDRVYGTTLGIHMTALATVDAYTRQAVPPGSAGDVTRYLLNRERAYWARLHGDAPDTVTAAARTVLLACLVGPQSRDDGLRLLTRTGLADDMVGQRLLDAHDRCYPPPNTATVLEPMYPDRLAEDFIALSLPASPTGEPVTASGHTDSWAATTLLTARRPPEGTLTYTSGPLTAYTAEQKPPAHTARILIFLAAAAGRHPHVHGWLHTLLATDPALPIHAGGIALSAVARYTNAALAEAIYALLPERSLDLDPAAAVLAQHLLDHTDGSDEQHARHTGNLSIRLSNTGRHQQALAPAEEAVTIYRRLAKANPDAYLPDLATSLNNLGAFLSGLGRREQALAPAEEAVTIRRRLAKAKPDAYLPDLAASLNNLGNRLSELGRREQALAPAEEAVTIRRRLAKANPDAYLPDLAMSLNNLGMILSGLGRREQALAPAEEAVTIYRRLAKANPDAYLPDLAASLNNLGMILSGLGRREQALAPAEEAVTIYRRLAKANPDAYLPDLAASLNNLGNRLSGLGRREQALAPAEEAVTIYRRLAEANPDAYLPDLATSLNNLGAFLSGLGRREQALAPAEEAVTIRRRLAKANPDAYLPDLAMSLNNLGMILSGLGRREQALAPAEEAVTIRRRLAKANPDAYLPDLAASLNNLGAFLSGLGRREQALAPAEEAVTIRRRLAKANPDAYLPDLAASLNNLGNRLSELGRREQALAPAEEAVTIRRRLAKANPDAYLPDLATSLWAYGWVCVNVKANYAEALESVTEAISLYEPLTRQLPQMFAGQLFSAYRTLADVLDGLGRTEEAAEMRRQLDELANRGRAPSKRAARDAPTTQTNSRRHGPSDRSPYDQQ</sequence>
<feature type="compositionally biased region" description="Basic and acidic residues" evidence="1">
    <location>
        <begin position="1068"/>
        <end position="1078"/>
    </location>
</feature>
<evidence type="ECO:0008006" key="4">
    <source>
        <dbReference type="Google" id="ProtNLM"/>
    </source>
</evidence>
<evidence type="ECO:0000313" key="2">
    <source>
        <dbReference type="EMBL" id="KUJ48027.1"/>
    </source>
</evidence>
<dbReference type="RefSeq" id="WP_013731256.1">
    <property type="nucleotide sequence ID" value="NZ_LMWI01000001.1"/>
</dbReference>
<reference evidence="2 3" key="1">
    <citation type="submission" date="2015-10" db="EMBL/GenBank/DDBJ databases">
        <authorList>
            <person name="Ju K.-S."/>
            <person name="Doroghazi J.R."/>
            <person name="Metcalf W.W."/>
        </authorList>
    </citation>
    <scope>NUCLEOTIDE SEQUENCE [LARGE SCALE GENOMIC DNA]</scope>
    <source>
        <strain evidence="2 3">NRRL B-24793</strain>
    </source>
</reference>
<dbReference type="InterPro" id="IPR011990">
    <property type="entry name" value="TPR-like_helical_dom_sf"/>
</dbReference>
<evidence type="ECO:0000313" key="3">
    <source>
        <dbReference type="Proteomes" id="UP000053246"/>
    </source>
</evidence>
<proteinExistence type="predicted"/>
<dbReference type="EMBL" id="LMWI01000001">
    <property type="protein sequence ID" value="KUJ48027.1"/>
    <property type="molecule type" value="Genomic_DNA"/>
</dbReference>
<gene>
    <name evidence="2" type="ORF">ADL17_02780</name>
</gene>
<dbReference type="AlphaFoldDB" id="A0A9X0I701"/>
<keyword evidence="3" id="KW-1185">Reference proteome</keyword>
<protein>
    <recommendedName>
        <fullName evidence="4">Tetratricopeptide repeat protein</fullName>
    </recommendedName>
</protein>
<name>A0A9X0I701_9ACTN</name>
<dbReference type="SMART" id="SM00028">
    <property type="entry name" value="TPR"/>
    <property type="match status" value="9"/>
</dbReference>
<accession>A0A9X0I701</accession>
<dbReference type="PANTHER" id="PTHR19959">
    <property type="entry name" value="KINESIN LIGHT CHAIN"/>
    <property type="match status" value="1"/>
</dbReference>
<organism evidence="2 3">
    <name type="scientific">Micromonospora maris</name>
    <dbReference type="NCBI Taxonomy" id="1003110"/>
    <lineage>
        <taxon>Bacteria</taxon>
        <taxon>Bacillati</taxon>
        <taxon>Actinomycetota</taxon>
        <taxon>Actinomycetes</taxon>
        <taxon>Micromonosporales</taxon>
        <taxon>Micromonosporaceae</taxon>
        <taxon>Micromonospora</taxon>
    </lineage>
</organism>
<comment type="caution">
    <text evidence="2">The sequence shown here is derived from an EMBL/GenBank/DDBJ whole genome shotgun (WGS) entry which is preliminary data.</text>
</comment>
<dbReference type="SUPFAM" id="SSF48452">
    <property type="entry name" value="TPR-like"/>
    <property type="match status" value="3"/>
</dbReference>
<dbReference type="OMA" id="CLANMGR"/>
<dbReference type="Pfam" id="PF13374">
    <property type="entry name" value="TPR_10"/>
    <property type="match status" value="10"/>
</dbReference>